<dbReference type="GO" id="GO:0016020">
    <property type="term" value="C:membrane"/>
    <property type="evidence" value="ECO:0007669"/>
    <property type="project" value="UniProtKB-SubCell"/>
</dbReference>
<dbReference type="PROSITE" id="PS50850">
    <property type="entry name" value="MFS"/>
    <property type="match status" value="1"/>
</dbReference>
<dbReference type="InterPro" id="IPR005828">
    <property type="entry name" value="MFS_sugar_transport-like"/>
</dbReference>
<evidence type="ECO:0000256" key="6">
    <source>
        <dbReference type="ARBA" id="ARBA00023136"/>
    </source>
</evidence>
<evidence type="ECO:0000256" key="5">
    <source>
        <dbReference type="ARBA" id="ARBA00022989"/>
    </source>
</evidence>
<evidence type="ECO:0000313" key="10">
    <source>
        <dbReference type="EMBL" id="RKP07358.1"/>
    </source>
</evidence>
<feature type="domain" description="Major facilitator superfamily (MFS) profile" evidence="9">
    <location>
        <begin position="8"/>
        <end position="445"/>
    </location>
</feature>
<keyword evidence="3 7" id="KW-0813">Transport</keyword>
<keyword evidence="5 8" id="KW-1133">Transmembrane helix</keyword>
<gene>
    <name evidence="10" type="ORF">THASP1DRAFT_30827</name>
</gene>
<dbReference type="SUPFAM" id="SSF103473">
    <property type="entry name" value="MFS general substrate transporter"/>
    <property type="match status" value="1"/>
</dbReference>
<dbReference type="InterPro" id="IPR020846">
    <property type="entry name" value="MFS_dom"/>
</dbReference>
<dbReference type="PRINTS" id="PR00171">
    <property type="entry name" value="SUGRTRNSPORT"/>
</dbReference>
<dbReference type="PROSITE" id="PS00216">
    <property type="entry name" value="SUGAR_TRANSPORT_1"/>
    <property type="match status" value="1"/>
</dbReference>
<feature type="transmembrane region" description="Helical" evidence="8">
    <location>
        <begin position="420"/>
        <end position="441"/>
    </location>
</feature>
<comment type="similarity">
    <text evidence="2 7">Belongs to the major facilitator superfamily. Sugar transporter (TC 2.A.1.1) family.</text>
</comment>
<feature type="transmembrane region" description="Helical" evidence="8">
    <location>
        <begin position="77"/>
        <end position="96"/>
    </location>
</feature>
<feature type="transmembrane region" description="Helical" evidence="8">
    <location>
        <begin position="135"/>
        <end position="158"/>
    </location>
</feature>
<dbReference type="AlphaFoldDB" id="A0A4P9XN52"/>
<evidence type="ECO:0000256" key="2">
    <source>
        <dbReference type="ARBA" id="ARBA00010992"/>
    </source>
</evidence>
<evidence type="ECO:0000256" key="1">
    <source>
        <dbReference type="ARBA" id="ARBA00004141"/>
    </source>
</evidence>
<dbReference type="STRING" id="78915.A0A4P9XN52"/>
<evidence type="ECO:0000313" key="11">
    <source>
        <dbReference type="Proteomes" id="UP000271241"/>
    </source>
</evidence>
<keyword evidence="6 8" id="KW-0472">Membrane</keyword>
<protein>
    <submittedName>
        <fullName evidence="10">General substrate transporter</fullName>
    </submittedName>
</protein>
<dbReference type="InterPro" id="IPR003663">
    <property type="entry name" value="Sugar/inositol_transpt"/>
</dbReference>
<feature type="transmembrane region" description="Helical" evidence="8">
    <location>
        <begin position="352"/>
        <end position="380"/>
    </location>
</feature>
<dbReference type="InterPro" id="IPR005829">
    <property type="entry name" value="Sugar_transporter_CS"/>
</dbReference>
<name>A0A4P9XN52_9FUNG</name>
<evidence type="ECO:0000256" key="4">
    <source>
        <dbReference type="ARBA" id="ARBA00022692"/>
    </source>
</evidence>
<comment type="subcellular location">
    <subcellularLocation>
        <location evidence="1">Membrane</location>
        <topology evidence="1">Multi-pass membrane protein</topology>
    </subcellularLocation>
</comment>
<feature type="transmembrane region" description="Helical" evidence="8">
    <location>
        <begin position="254"/>
        <end position="276"/>
    </location>
</feature>
<proteinExistence type="inferred from homology"/>
<dbReference type="OrthoDB" id="6612291at2759"/>
<reference evidence="11" key="1">
    <citation type="journal article" date="2018" name="Nat. Microbiol.">
        <title>Leveraging single-cell genomics to expand the fungal tree of life.</title>
        <authorList>
            <person name="Ahrendt S.R."/>
            <person name="Quandt C.A."/>
            <person name="Ciobanu D."/>
            <person name="Clum A."/>
            <person name="Salamov A."/>
            <person name="Andreopoulos B."/>
            <person name="Cheng J.F."/>
            <person name="Woyke T."/>
            <person name="Pelin A."/>
            <person name="Henrissat B."/>
            <person name="Reynolds N.K."/>
            <person name="Benny G.L."/>
            <person name="Smith M.E."/>
            <person name="James T.Y."/>
            <person name="Grigoriev I.V."/>
        </authorList>
    </citation>
    <scope>NUCLEOTIDE SEQUENCE [LARGE SCALE GENOMIC DNA]</scope>
    <source>
        <strain evidence="11">RSA 1356</strain>
    </source>
</reference>
<feature type="transmembrane region" description="Helical" evidence="8">
    <location>
        <begin position="164"/>
        <end position="187"/>
    </location>
</feature>
<feature type="transmembrane region" description="Helical" evidence="8">
    <location>
        <begin position="320"/>
        <end position="340"/>
    </location>
</feature>
<dbReference type="PANTHER" id="PTHR48022">
    <property type="entry name" value="PLASTIDIC GLUCOSE TRANSPORTER 4"/>
    <property type="match status" value="1"/>
</dbReference>
<dbReference type="Gene3D" id="1.20.1250.20">
    <property type="entry name" value="MFS general substrate transporter like domains"/>
    <property type="match status" value="1"/>
</dbReference>
<keyword evidence="4 8" id="KW-0812">Transmembrane</keyword>
<dbReference type="InterPro" id="IPR036259">
    <property type="entry name" value="MFS_trans_sf"/>
</dbReference>
<keyword evidence="11" id="KW-1185">Reference proteome</keyword>
<dbReference type="GO" id="GO:0005351">
    <property type="term" value="F:carbohydrate:proton symporter activity"/>
    <property type="evidence" value="ECO:0007669"/>
    <property type="project" value="TreeGrafter"/>
</dbReference>
<dbReference type="InterPro" id="IPR050360">
    <property type="entry name" value="MFS_Sugar_Transporters"/>
</dbReference>
<feature type="transmembrane region" description="Helical" evidence="8">
    <location>
        <begin position="44"/>
        <end position="65"/>
    </location>
</feature>
<accession>A0A4P9XN52</accession>
<dbReference type="Proteomes" id="UP000271241">
    <property type="component" value="Unassembled WGS sequence"/>
</dbReference>
<dbReference type="Pfam" id="PF00083">
    <property type="entry name" value="Sugar_tr"/>
    <property type="match status" value="1"/>
</dbReference>
<sequence length="469" mass="50699">MKNLSVVATLVACFGTFFVGYDAGVMTGMLSVPATEARFGLEQPLVRGIVVSSLYIGAFFGSLGASIPLDRLGRRRAIMLGSVIFAAGVLLQATAFYVEQIIAGRLLAGIAVGIMHSAVPIYIAEIAEEYRRGALATAIEMVLVFGIMVSFLVSLGAYHLDDNVGFRLAFALPILCVPPLIFGMQLLPESPRWLIGKGCTKDALQSLSRLRNLPEDDPILYKEFSQLCSSIENEAQTGEAKFAELLSPCVRKRVLLSLSILVLGETTGLGTIFNFIPDIMRMAGIHRPEVHLLVGAGRSGISMVASGICALLVDRIGRRPLFLAGATCMGAAMGILSALIAVRGFPSVDDQAASYCSIAVVYLFAIGHNISWNSIAYIYATEILPQRLRAKALSISIGIYWLVRTMVVQVAPLLLSLLGWRVFSIFSGICFAIAVGLYFWLPETKGVPLEKMDEVFRDRRLAMSTSSMP</sequence>
<feature type="transmembrane region" description="Helical" evidence="8">
    <location>
        <begin position="296"/>
        <end position="313"/>
    </location>
</feature>
<feature type="transmembrane region" description="Helical" evidence="8">
    <location>
        <begin position="392"/>
        <end position="414"/>
    </location>
</feature>
<dbReference type="PANTHER" id="PTHR48022:SF2">
    <property type="entry name" value="PLASTIDIC GLUCOSE TRANSPORTER 4"/>
    <property type="match status" value="1"/>
</dbReference>
<evidence type="ECO:0000256" key="8">
    <source>
        <dbReference type="SAM" id="Phobius"/>
    </source>
</evidence>
<dbReference type="EMBL" id="KZ992731">
    <property type="protein sequence ID" value="RKP07358.1"/>
    <property type="molecule type" value="Genomic_DNA"/>
</dbReference>
<evidence type="ECO:0000256" key="3">
    <source>
        <dbReference type="ARBA" id="ARBA00022448"/>
    </source>
</evidence>
<dbReference type="PROSITE" id="PS00217">
    <property type="entry name" value="SUGAR_TRANSPORT_2"/>
    <property type="match status" value="1"/>
</dbReference>
<evidence type="ECO:0000256" key="7">
    <source>
        <dbReference type="RuleBase" id="RU003346"/>
    </source>
</evidence>
<dbReference type="FunFam" id="1.20.1250.20:FF:000134">
    <property type="entry name" value="MFS sugar transporter protein"/>
    <property type="match status" value="1"/>
</dbReference>
<organism evidence="10 11">
    <name type="scientific">Thamnocephalis sphaerospora</name>
    <dbReference type="NCBI Taxonomy" id="78915"/>
    <lineage>
        <taxon>Eukaryota</taxon>
        <taxon>Fungi</taxon>
        <taxon>Fungi incertae sedis</taxon>
        <taxon>Zoopagomycota</taxon>
        <taxon>Zoopagomycotina</taxon>
        <taxon>Zoopagomycetes</taxon>
        <taxon>Zoopagales</taxon>
        <taxon>Sigmoideomycetaceae</taxon>
        <taxon>Thamnocephalis</taxon>
    </lineage>
</organism>
<feature type="transmembrane region" description="Helical" evidence="8">
    <location>
        <begin position="102"/>
        <end position="123"/>
    </location>
</feature>
<evidence type="ECO:0000259" key="9">
    <source>
        <dbReference type="PROSITE" id="PS50850"/>
    </source>
</evidence>
<dbReference type="NCBIfam" id="TIGR00879">
    <property type="entry name" value="SP"/>
    <property type="match status" value="1"/>
</dbReference>